<dbReference type="OrthoDB" id="45337at2759"/>
<gene>
    <name evidence="2" type="ORF">SEMRO_200_G084840.1</name>
</gene>
<protein>
    <submittedName>
        <fullName evidence="2">Uncharacterized protein</fullName>
    </submittedName>
</protein>
<name>A0A9N8DL15_9STRA</name>
<evidence type="ECO:0000313" key="3">
    <source>
        <dbReference type="Proteomes" id="UP001153069"/>
    </source>
</evidence>
<organism evidence="2 3">
    <name type="scientific">Seminavis robusta</name>
    <dbReference type="NCBI Taxonomy" id="568900"/>
    <lineage>
        <taxon>Eukaryota</taxon>
        <taxon>Sar</taxon>
        <taxon>Stramenopiles</taxon>
        <taxon>Ochrophyta</taxon>
        <taxon>Bacillariophyta</taxon>
        <taxon>Bacillariophyceae</taxon>
        <taxon>Bacillariophycidae</taxon>
        <taxon>Naviculales</taxon>
        <taxon>Naviculaceae</taxon>
        <taxon>Seminavis</taxon>
    </lineage>
</organism>
<accession>A0A9N8DL15</accession>
<sequence>MGKSIRSKQKRKHRTEFRKTIGTDAYNKNMELTQKNLKDCIEKQSTSMEGLQRLSKQLGNSETPTPQDFDSKMDGGVADALETTTAPVNTDLLRGENKAPKRKAHKAKKYSHMLKARGVSKKEKKEKPKPKFFCQF</sequence>
<dbReference type="EMBL" id="CAICTM010000199">
    <property type="protein sequence ID" value="CAB9504549.1"/>
    <property type="molecule type" value="Genomic_DNA"/>
</dbReference>
<proteinExistence type="predicted"/>
<evidence type="ECO:0000313" key="2">
    <source>
        <dbReference type="EMBL" id="CAB9504549.1"/>
    </source>
</evidence>
<keyword evidence="3" id="KW-1185">Reference proteome</keyword>
<feature type="compositionally biased region" description="Basic residues" evidence="1">
    <location>
        <begin position="100"/>
        <end position="119"/>
    </location>
</feature>
<feature type="compositionally biased region" description="Basic residues" evidence="1">
    <location>
        <begin position="1"/>
        <end position="16"/>
    </location>
</feature>
<reference evidence="2" key="1">
    <citation type="submission" date="2020-06" db="EMBL/GenBank/DDBJ databases">
        <authorList>
            <consortium name="Plant Systems Biology data submission"/>
        </authorList>
    </citation>
    <scope>NUCLEOTIDE SEQUENCE</scope>
    <source>
        <strain evidence="2">D6</strain>
    </source>
</reference>
<feature type="compositionally biased region" description="Polar residues" evidence="1">
    <location>
        <begin position="51"/>
        <end position="68"/>
    </location>
</feature>
<evidence type="ECO:0000256" key="1">
    <source>
        <dbReference type="SAM" id="MobiDB-lite"/>
    </source>
</evidence>
<feature type="region of interest" description="Disordered" evidence="1">
    <location>
        <begin position="51"/>
        <end position="136"/>
    </location>
</feature>
<feature type="region of interest" description="Disordered" evidence="1">
    <location>
        <begin position="1"/>
        <end position="22"/>
    </location>
</feature>
<dbReference type="Proteomes" id="UP001153069">
    <property type="component" value="Unassembled WGS sequence"/>
</dbReference>
<dbReference type="AlphaFoldDB" id="A0A9N8DL15"/>
<comment type="caution">
    <text evidence="2">The sequence shown here is derived from an EMBL/GenBank/DDBJ whole genome shotgun (WGS) entry which is preliminary data.</text>
</comment>